<dbReference type="RefSeq" id="XP_010758968.1">
    <property type="nucleotide sequence ID" value="XM_010760666.1"/>
</dbReference>
<evidence type="ECO:0000313" key="2">
    <source>
        <dbReference type="Proteomes" id="UP000001628"/>
    </source>
</evidence>
<sequence length="88" mass="9295">MVVDSGGDGDGGGDDYSGIDLTFDEIIDADIIPTQCPGTQCICLGDDQLPLSGRINSFLFTSRSISEDNIQNSHFSIPTLLCGCTHPT</sequence>
<proteinExistence type="predicted"/>
<keyword evidence="2" id="KW-1185">Reference proteome</keyword>
<reference evidence="1 2" key="1">
    <citation type="journal article" date="2011" name="PLoS Genet.">
        <title>Comparative genomic analysis of human fungal pathogens causing paracoccidioidomycosis.</title>
        <authorList>
            <person name="Desjardins C.A."/>
            <person name="Champion M.D."/>
            <person name="Holder J.W."/>
            <person name="Muszewska A."/>
            <person name="Goldberg J."/>
            <person name="Bailao A.M."/>
            <person name="Brigido M.M."/>
            <person name="Ferreira M.E."/>
            <person name="Garcia A.M."/>
            <person name="Grynberg M."/>
            <person name="Gujja S."/>
            <person name="Heiman D.I."/>
            <person name="Henn M.R."/>
            <person name="Kodira C.D."/>
            <person name="Leon-Narvaez H."/>
            <person name="Longo L.V."/>
            <person name="Ma L.J."/>
            <person name="Malavazi I."/>
            <person name="Matsuo A.L."/>
            <person name="Morais F.V."/>
            <person name="Pereira M."/>
            <person name="Rodriguez-Brito S."/>
            <person name="Sakthikumar S."/>
            <person name="Salem-Izacc S.M."/>
            <person name="Sykes S.M."/>
            <person name="Teixeira M.M."/>
            <person name="Vallejo M.C."/>
            <person name="Walter M.E."/>
            <person name="Yandava C."/>
            <person name="Young S."/>
            <person name="Zeng Q."/>
            <person name="Zucker J."/>
            <person name="Felipe M.S."/>
            <person name="Goldman G.H."/>
            <person name="Haas B.J."/>
            <person name="McEwen J.G."/>
            <person name="Nino-Vega G."/>
            <person name="Puccia R."/>
            <person name="San-Blas G."/>
            <person name="Soares C.M."/>
            <person name="Birren B.W."/>
            <person name="Cuomo C.A."/>
        </authorList>
    </citation>
    <scope>NUCLEOTIDE SEQUENCE [LARGE SCALE GENOMIC DNA]</scope>
    <source>
        <strain evidence="1 2">Pb18</strain>
    </source>
</reference>
<dbReference type="KEGG" id="pbn:PADG_11506"/>
<protein>
    <submittedName>
        <fullName evidence="1">Uncharacterized protein</fullName>
    </submittedName>
</protein>
<organism evidence="1 2">
    <name type="scientific">Paracoccidioides brasiliensis (strain Pb18)</name>
    <dbReference type="NCBI Taxonomy" id="502780"/>
    <lineage>
        <taxon>Eukaryota</taxon>
        <taxon>Fungi</taxon>
        <taxon>Dikarya</taxon>
        <taxon>Ascomycota</taxon>
        <taxon>Pezizomycotina</taxon>
        <taxon>Eurotiomycetes</taxon>
        <taxon>Eurotiomycetidae</taxon>
        <taxon>Onygenales</taxon>
        <taxon>Ajellomycetaceae</taxon>
        <taxon>Paracoccidioides</taxon>
    </lineage>
</organism>
<accession>A0A0A0HUN8</accession>
<dbReference type="InParanoid" id="A0A0A0HUN8"/>
<dbReference type="STRING" id="502780.A0A0A0HUN8"/>
<name>A0A0A0HUN8_PARBD</name>
<dbReference type="EMBL" id="KN275959">
    <property type="protein sequence ID" value="KGM92312.1"/>
    <property type="molecule type" value="Genomic_DNA"/>
</dbReference>
<dbReference type="Proteomes" id="UP000001628">
    <property type="component" value="Unassembled WGS sequence"/>
</dbReference>
<dbReference type="HOGENOM" id="CLU_2469717_0_0_1"/>
<dbReference type="GeneID" id="22587403"/>
<dbReference type="AlphaFoldDB" id="A0A0A0HUN8"/>
<gene>
    <name evidence="1" type="ORF">PADG_11506</name>
</gene>
<dbReference type="VEuPathDB" id="FungiDB:PADG_11506"/>
<evidence type="ECO:0000313" key="1">
    <source>
        <dbReference type="EMBL" id="KGM92312.1"/>
    </source>
</evidence>